<dbReference type="VEuPathDB" id="FungiDB:DFL_009807"/>
<dbReference type="GO" id="GO:0006438">
    <property type="term" value="P:valyl-tRNA aminoacylation"/>
    <property type="evidence" value="ECO:0007669"/>
    <property type="project" value="InterPro"/>
</dbReference>
<dbReference type="PANTHER" id="PTHR11946:SF109">
    <property type="entry name" value="VALINE--TRNA LIGASE"/>
    <property type="match status" value="1"/>
</dbReference>
<dbReference type="Proteomes" id="UP000283090">
    <property type="component" value="Unassembled WGS sequence"/>
</dbReference>
<dbReference type="GeneID" id="93592118"/>
<feature type="domain" description="Aminoacyl-tRNA synthetase class Ia" evidence="9">
    <location>
        <begin position="18"/>
        <end position="178"/>
    </location>
</feature>
<dbReference type="PRINTS" id="PR00986">
    <property type="entry name" value="TRNASYNTHVAL"/>
</dbReference>
<keyword evidence="5" id="KW-0067">ATP-binding</keyword>
<feature type="domain" description="Methionyl/Valyl/Leucyl/Isoleucyl-tRNA synthetase anticodon-binding" evidence="10">
    <location>
        <begin position="230"/>
        <end position="375"/>
    </location>
</feature>
<evidence type="ECO:0000256" key="5">
    <source>
        <dbReference type="ARBA" id="ARBA00022840"/>
    </source>
</evidence>
<name>A0A436ZSY7_ARTFL</name>
<keyword evidence="12" id="KW-1185">Reference proteome</keyword>
<proteinExistence type="inferred from homology"/>
<dbReference type="Gene3D" id="3.40.50.620">
    <property type="entry name" value="HUPs"/>
    <property type="match status" value="1"/>
</dbReference>
<dbReference type="AlphaFoldDB" id="A0A436ZSY7"/>
<dbReference type="EMBL" id="SAEB01000012">
    <property type="protein sequence ID" value="RVD81962.1"/>
    <property type="molecule type" value="Genomic_DNA"/>
</dbReference>
<keyword evidence="7" id="KW-0030">Aminoacyl-tRNA synthetase</keyword>
<dbReference type="InterPro" id="IPR013155">
    <property type="entry name" value="M/V/L/I-tRNA-synth_anticd-bd"/>
</dbReference>
<dbReference type="RefSeq" id="XP_067487506.1">
    <property type="nucleotide sequence ID" value="XM_067639749.1"/>
</dbReference>
<gene>
    <name evidence="11" type="ORF">DFL_009807</name>
</gene>
<dbReference type="InterPro" id="IPR014729">
    <property type="entry name" value="Rossmann-like_a/b/a_fold"/>
</dbReference>
<protein>
    <recommendedName>
        <fullName evidence="2">valine--tRNA ligase</fullName>
        <ecNumber evidence="2">6.1.1.9</ecNumber>
    </recommendedName>
    <alternativeName>
        <fullName evidence="8">Valyl-tRNA synthetase</fullName>
    </alternativeName>
</protein>
<dbReference type="EC" id="6.1.1.9" evidence="2"/>
<keyword evidence="3" id="KW-0436">Ligase</keyword>
<accession>A0A436ZSY7</accession>
<reference evidence="11 12" key="1">
    <citation type="submission" date="2019-01" db="EMBL/GenBank/DDBJ databases">
        <title>Intercellular communication is required for trap formation in the nematode-trapping fungus Duddingtonia flagrans.</title>
        <authorList>
            <person name="Youssar L."/>
            <person name="Wernet V."/>
            <person name="Hensel N."/>
            <person name="Hildebrandt H.-G."/>
            <person name="Fischer R."/>
        </authorList>
    </citation>
    <scope>NUCLEOTIDE SEQUENCE [LARGE SCALE GENOMIC DNA]</scope>
    <source>
        <strain evidence="11 12">CBS H-5679</strain>
    </source>
</reference>
<dbReference type="SUPFAM" id="SSF47323">
    <property type="entry name" value="Anticodon-binding domain of a subclass of class I aminoacyl-tRNA synthetases"/>
    <property type="match status" value="1"/>
</dbReference>
<dbReference type="PANTHER" id="PTHR11946">
    <property type="entry name" value="VALYL-TRNA SYNTHETASES"/>
    <property type="match status" value="1"/>
</dbReference>
<comment type="caution">
    <text evidence="11">The sequence shown here is derived from an EMBL/GenBank/DDBJ whole genome shotgun (WGS) entry which is preliminary data.</text>
</comment>
<dbReference type="GO" id="GO:0005829">
    <property type="term" value="C:cytosol"/>
    <property type="evidence" value="ECO:0007669"/>
    <property type="project" value="TreeGrafter"/>
</dbReference>
<keyword evidence="4" id="KW-0547">Nucleotide-binding</keyword>
<dbReference type="InterPro" id="IPR002300">
    <property type="entry name" value="aa-tRNA-synth_Ia"/>
</dbReference>
<evidence type="ECO:0000259" key="9">
    <source>
        <dbReference type="Pfam" id="PF00133"/>
    </source>
</evidence>
<evidence type="ECO:0000313" key="11">
    <source>
        <dbReference type="EMBL" id="RVD81962.1"/>
    </source>
</evidence>
<comment type="similarity">
    <text evidence="1">Belongs to the class-I aminoacyl-tRNA synthetase family.</text>
</comment>
<dbReference type="STRING" id="97331.A0A436ZSY7"/>
<dbReference type="GO" id="GO:0004832">
    <property type="term" value="F:valine-tRNA ligase activity"/>
    <property type="evidence" value="ECO:0007669"/>
    <property type="project" value="UniProtKB-EC"/>
</dbReference>
<sequence>MVARSEEEARKQGELAFPDKPFRLTRDEAVLDTWFAAAIWPLSTLKWPEGEDFREFYPTTMLNTGSDTLLSWVTRMVAVSLKLTGEAPFREVLFHPLASDLEGRKMSKSLGNVIDPVDFIAGSALEALNQKLLKGNLAPNSEELDRTKRFQATCFPEGIPECGTDALRFALVNSTSVSQTILLDAKDVIRYREFCDGLYETVHGALTMLPRDYKPTSSAYGQRMARRIGDRYILHRLNTASREVEGAMEEKKFWKATQGIRNLWCHHIPTYLKYYQSCEEEDTNSESLPTIETLYAVIDGALRMTHPFMLFITEELWQKLPKSPHGDTPSIMVAEFPGQSPEYEYPYAEEEFNLMMKCAKEIQSLCQGMVIRENAKVRSPRPFPQDVGCEKDSLGIKCD</sequence>
<dbReference type="SUPFAM" id="SSF52374">
    <property type="entry name" value="Nucleotidylyl transferase"/>
    <property type="match status" value="1"/>
</dbReference>
<evidence type="ECO:0000313" key="12">
    <source>
        <dbReference type="Proteomes" id="UP000283090"/>
    </source>
</evidence>
<dbReference type="InterPro" id="IPR009080">
    <property type="entry name" value="tRNAsynth_Ia_anticodon-bd"/>
</dbReference>
<evidence type="ECO:0000259" key="10">
    <source>
        <dbReference type="Pfam" id="PF08264"/>
    </source>
</evidence>
<dbReference type="Pfam" id="PF08264">
    <property type="entry name" value="Anticodon_1"/>
    <property type="match status" value="1"/>
</dbReference>
<dbReference type="GO" id="GO:0005524">
    <property type="term" value="F:ATP binding"/>
    <property type="evidence" value="ECO:0007669"/>
    <property type="project" value="UniProtKB-KW"/>
</dbReference>
<evidence type="ECO:0000256" key="6">
    <source>
        <dbReference type="ARBA" id="ARBA00022917"/>
    </source>
</evidence>
<dbReference type="Gene3D" id="1.10.730.10">
    <property type="entry name" value="Isoleucyl-tRNA Synthetase, Domain 1"/>
    <property type="match status" value="1"/>
</dbReference>
<evidence type="ECO:0000256" key="8">
    <source>
        <dbReference type="ARBA" id="ARBA00029936"/>
    </source>
</evidence>
<dbReference type="InterPro" id="IPR002303">
    <property type="entry name" value="Valyl-tRNA_ligase"/>
</dbReference>
<evidence type="ECO:0000256" key="1">
    <source>
        <dbReference type="ARBA" id="ARBA00005594"/>
    </source>
</evidence>
<keyword evidence="6" id="KW-0648">Protein biosynthesis</keyword>
<dbReference type="OrthoDB" id="5421524at2759"/>
<evidence type="ECO:0000256" key="7">
    <source>
        <dbReference type="ARBA" id="ARBA00023146"/>
    </source>
</evidence>
<organism evidence="11 12">
    <name type="scientific">Arthrobotrys flagrans</name>
    <name type="common">Nematode-trapping fungus</name>
    <name type="synonym">Trichothecium flagrans</name>
    <dbReference type="NCBI Taxonomy" id="97331"/>
    <lineage>
        <taxon>Eukaryota</taxon>
        <taxon>Fungi</taxon>
        <taxon>Dikarya</taxon>
        <taxon>Ascomycota</taxon>
        <taxon>Pezizomycotina</taxon>
        <taxon>Orbiliomycetes</taxon>
        <taxon>Orbiliales</taxon>
        <taxon>Orbiliaceae</taxon>
        <taxon>Arthrobotrys</taxon>
    </lineage>
</organism>
<evidence type="ECO:0000256" key="2">
    <source>
        <dbReference type="ARBA" id="ARBA00013169"/>
    </source>
</evidence>
<dbReference type="Pfam" id="PF00133">
    <property type="entry name" value="tRNA-synt_1"/>
    <property type="match status" value="1"/>
</dbReference>
<evidence type="ECO:0000256" key="4">
    <source>
        <dbReference type="ARBA" id="ARBA00022741"/>
    </source>
</evidence>
<evidence type="ECO:0000256" key="3">
    <source>
        <dbReference type="ARBA" id="ARBA00022598"/>
    </source>
</evidence>